<protein>
    <submittedName>
        <fullName evidence="2">Uncharacterized protein</fullName>
    </submittedName>
</protein>
<gene>
    <name evidence="2" type="ORF">C8A01DRAFT_19002</name>
</gene>
<feature type="compositionally biased region" description="Basic and acidic residues" evidence="1">
    <location>
        <begin position="44"/>
        <end position="61"/>
    </location>
</feature>
<feature type="compositionally biased region" description="Low complexity" evidence="1">
    <location>
        <begin position="323"/>
        <end position="345"/>
    </location>
</feature>
<feature type="compositionally biased region" description="Basic residues" evidence="1">
    <location>
        <begin position="29"/>
        <end position="43"/>
    </location>
</feature>
<feature type="compositionally biased region" description="Basic and acidic residues" evidence="1">
    <location>
        <begin position="88"/>
        <end position="123"/>
    </location>
</feature>
<dbReference type="AlphaFoldDB" id="A0AAN6SNS9"/>
<proteinExistence type="predicted"/>
<keyword evidence="3" id="KW-1185">Reference proteome</keyword>
<name>A0AAN6SNS9_9PEZI</name>
<sequence>MESKFFPSSNAGPAKRGLSDELQESPTAKRAKRAKHGKKRRSKEVKGDKDSDGYVEQKDWVSFDDVPATSSPVARKQSPIMPPVFPLKEAHKAHVLKSAEKAKEEQNEARKAKTKKEAKDGAKHSTAPTEANTRKTRAEPEVNGEPKYPINNGIAKIPAVAGPSKPRVHNNKCAYEPRELTPLSDLGPTPDYTFKSYPNPPPLRFPPVIKTSKEPKQSKPAKGAADKVLNGNNTKAPVNGNPSSPSPASPNNSPTTHIETEKKENDKNDEENEPGPAPAPATLELESDPALAAPSGTKTLKAINRHLKALEARLLLTHPNPNPNQNQNQNQNPNQSINQTQTIQAQKEEMSALRADLRRLQEQLDRNELRAAVRHEMLFNALVKVAGEVGALGGEVRDQLPHGLSLGQLDGHGHGHGHRRGHGQGGDGGDGDGDGVDGEGTAVNGVGGGTPRASRAASVAAAREVRDKMSRSMQQSRKTLEQCLRIYTEDMNRAGSREEVAKYGGLVVQYAGDLFKTLG</sequence>
<comment type="caution">
    <text evidence="2">The sequence shown here is derived from an EMBL/GenBank/DDBJ whole genome shotgun (WGS) entry which is preliminary data.</text>
</comment>
<evidence type="ECO:0000256" key="1">
    <source>
        <dbReference type="SAM" id="MobiDB-lite"/>
    </source>
</evidence>
<reference evidence="3" key="1">
    <citation type="journal article" date="2023" name="Mol. Phylogenet. Evol.">
        <title>Genome-scale phylogeny and comparative genomics of the fungal order Sordariales.</title>
        <authorList>
            <person name="Hensen N."/>
            <person name="Bonometti L."/>
            <person name="Westerberg I."/>
            <person name="Brannstrom I.O."/>
            <person name="Guillou S."/>
            <person name="Cros-Aarteil S."/>
            <person name="Calhoun S."/>
            <person name="Haridas S."/>
            <person name="Kuo A."/>
            <person name="Mondo S."/>
            <person name="Pangilinan J."/>
            <person name="Riley R."/>
            <person name="LaButti K."/>
            <person name="Andreopoulos B."/>
            <person name="Lipzen A."/>
            <person name="Chen C."/>
            <person name="Yan M."/>
            <person name="Daum C."/>
            <person name="Ng V."/>
            <person name="Clum A."/>
            <person name="Steindorff A."/>
            <person name="Ohm R.A."/>
            <person name="Martin F."/>
            <person name="Silar P."/>
            <person name="Natvig D.O."/>
            <person name="Lalanne C."/>
            <person name="Gautier V."/>
            <person name="Ament-Velasquez S.L."/>
            <person name="Kruys A."/>
            <person name="Hutchinson M.I."/>
            <person name="Powell A.J."/>
            <person name="Barry K."/>
            <person name="Miller A.N."/>
            <person name="Grigoriev I.V."/>
            <person name="Debuchy R."/>
            <person name="Gladieux P."/>
            <person name="Hiltunen Thoren M."/>
            <person name="Johannesson H."/>
        </authorList>
    </citation>
    <scope>NUCLEOTIDE SEQUENCE [LARGE SCALE GENOMIC DNA]</scope>
    <source>
        <strain evidence="3">CBS 284.82</strain>
    </source>
</reference>
<feature type="region of interest" description="Disordered" evidence="1">
    <location>
        <begin position="317"/>
        <end position="350"/>
    </location>
</feature>
<organism evidence="2 3">
    <name type="scientific">Parachaetomium inaequale</name>
    <dbReference type="NCBI Taxonomy" id="2588326"/>
    <lineage>
        <taxon>Eukaryota</taxon>
        <taxon>Fungi</taxon>
        <taxon>Dikarya</taxon>
        <taxon>Ascomycota</taxon>
        <taxon>Pezizomycotina</taxon>
        <taxon>Sordariomycetes</taxon>
        <taxon>Sordariomycetidae</taxon>
        <taxon>Sordariales</taxon>
        <taxon>Chaetomiaceae</taxon>
        <taxon>Parachaetomium</taxon>
    </lineage>
</organism>
<dbReference type="EMBL" id="MU854493">
    <property type="protein sequence ID" value="KAK4034137.1"/>
    <property type="molecule type" value="Genomic_DNA"/>
</dbReference>
<evidence type="ECO:0000313" key="3">
    <source>
        <dbReference type="Proteomes" id="UP001303115"/>
    </source>
</evidence>
<feature type="region of interest" description="Disordered" evidence="1">
    <location>
        <begin position="403"/>
        <end position="458"/>
    </location>
</feature>
<accession>A0AAN6SNS9</accession>
<feature type="region of interest" description="Disordered" evidence="1">
    <location>
        <begin position="1"/>
        <end position="282"/>
    </location>
</feature>
<dbReference type="Proteomes" id="UP001303115">
    <property type="component" value="Unassembled WGS sequence"/>
</dbReference>
<dbReference type="InterPro" id="IPR018247">
    <property type="entry name" value="EF_Hand_1_Ca_BS"/>
</dbReference>
<evidence type="ECO:0000313" key="2">
    <source>
        <dbReference type="EMBL" id="KAK4034137.1"/>
    </source>
</evidence>
<dbReference type="PROSITE" id="PS00018">
    <property type="entry name" value="EF_HAND_1"/>
    <property type="match status" value="1"/>
</dbReference>
<feature type="compositionally biased region" description="Polar residues" evidence="1">
    <location>
        <begin position="1"/>
        <end position="11"/>
    </location>
</feature>